<dbReference type="GO" id="GO:0031012">
    <property type="term" value="C:extracellular matrix"/>
    <property type="evidence" value="ECO:0007669"/>
    <property type="project" value="TreeGrafter"/>
</dbReference>
<accession>A0AAV4NMK2</accession>
<dbReference type="AlphaFoldDB" id="A0AAV4NMK2"/>
<dbReference type="InterPro" id="IPR003591">
    <property type="entry name" value="Leu-rich_rpt_typical-subtyp"/>
</dbReference>
<evidence type="ECO:0000313" key="4">
    <source>
        <dbReference type="EMBL" id="GIX85579.1"/>
    </source>
</evidence>
<gene>
    <name evidence="4" type="ORF">CEXT_168741</name>
</gene>
<reference evidence="4 5" key="1">
    <citation type="submission" date="2021-06" db="EMBL/GenBank/DDBJ databases">
        <title>Caerostris extrusa draft genome.</title>
        <authorList>
            <person name="Kono N."/>
            <person name="Arakawa K."/>
        </authorList>
    </citation>
    <scope>NUCLEOTIDE SEQUENCE [LARGE SCALE GENOMIC DNA]</scope>
</reference>
<proteinExistence type="predicted"/>
<organism evidence="4 5">
    <name type="scientific">Caerostris extrusa</name>
    <name type="common">Bark spider</name>
    <name type="synonym">Caerostris bankana</name>
    <dbReference type="NCBI Taxonomy" id="172846"/>
    <lineage>
        <taxon>Eukaryota</taxon>
        <taxon>Metazoa</taxon>
        <taxon>Ecdysozoa</taxon>
        <taxon>Arthropoda</taxon>
        <taxon>Chelicerata</taxon>
        <taxon>Arachnida</taxon>
        <taxon>Araneae</taxon>
        <taxon>Araneomorphae</taxon>
        <taxon>Entelegynae</taxon>
        <taxon>Araneoidea</taxon>
        <taxon>Araneidae</taxon>
        <taxon>Caerostris</taxon>
    </lineage>
</organism>
<keyword evidence="2" id="KW-0732">Signal</keyword>
<dbReference type="PANTHER" id="PTHR24373:SF370">
    <property type="entry name" value="FISH-LIPS, ISOFORM E"/>
    <property type="match status" value="1"/>
</dbReference>
<dbReference type="SUPFAM" id="SSF52058">
    <property type="entry name" value="L domain-like"/>
    <property type="match status" value="1"/>
</dbReference>
<keyword evidence="5" id="KW-1185">Reference proteome</keyword>
<evidence type="ECO:0000256" key="3">
    <source>
        <dbReference type="ARBA" id="ARBA00022737"/>
    </source>
</evidence>
<protein>
    <submittedName>
        <fullName evidence="4">Uncharacterized protein</fullName>
    </submittedName>
</protein>
<dbReference type="GO" id="GO:0005615">
    <property type="term" value="C:extracellular space"/>
    <property type="evidence" value="ECO:0007669"/>
    <property type="project" value="TreeGrafter"/>
</dbReference>
<dbReference type="Proteomes" id="UP001054945">
    <property type="component" value="Unassembled WGS sequence"/>
</dbReference>
<keyword evidence="1" id="KW-0433">Leucine-rich repeat</keyword>
<dbReference type="InterPro" id="IPR032675">
    <property type="entry name" value="LRR_dom_sf"/>
</dbReference>
<dbReference type="EMBL" id="BPLR01003525">
    <property type="protein sequence ID" value="GIX85579.1"/>
    <property type="molecule type" value="Genomic_DNA"/>
</dbReference>
<dbReference type="SMART" id="SM00369">
    <property type="entry name" value="LRR_TYP"/>
    <property type="match status" value="3"/>
</dbReference>
<dbReference type="InterPro" id="IPR050328">
    <property type="entry name" value="Dev_Immune_Receptor"/>
</dbReference>
<name>A0AAV4NMK2_CAEEX</name>
<comment type="caution">
    <text evidence="4">The sequence shown here is derived from an EMBL/GenBank/DDBJ whole genome shotgun (WGS) entry which is preliminary data.</text>
</comment>
<dbReference type="PANTHER" id="PTHR24373">
    <property type="entry name" value="SLIT RELATED LEUCINE-RICH REPEAT NEURONAL PROTEIN"/>
    <property type="match status" value="1"/>
</dbReference>
<dbReference type="InterPro" id="IPR001611">
    <property type="entry name" value="Leu-rich_rpt"/>
</dbReference>
<evidence type="ECO:0000256" key="1">
    <source>
        <dbReference type="ARBA" id="ARBA00022614"/>
    </source>
</evidence>
<sequence>MYTEVVCKGASTLNSLEEVAQIALHRKSVDKLVASNVPGLKEHVLVNLPNRWLKNTRITQFEIRDTYLSGDFLWAYSPFSLSSQTPCCGLAPIAAFSMYGALTYQDIGTVHTRGLEDLSRLEGIDFSFNHLKIVRSTAFRSPPSSLSTILLSRNSIEEIESSSFNYVRLKCLDVSHNLLTSVSRSMFASPALVSRKYRSQLELLKSTA</sequence>
<dbReference type="Pfam" id="PF13855">
    <property type="entry name" value="LRR_8"/>
    <property type="match status" value="1"/>
</dbReference>
<evidence type="ECO:0000256" key="2">
    <source>
        <dbReference type="ARBA" id="ARBA00022729"/>
    </source>
</evidence>
<evidence type="ECO:0000313" key="5">
    <source>
        <dbReference type="Proteomes" id="UP001054945"/>
    </source>
</evidence>
<dbReference type="Gene3D" id="3.80.10.10">
    <property type="entry name" value="Ribonuclease Inhibitor"/>
    <property type="match status" value="1"/>
</dbReference>
<keyword evidence="3" id="KW-0677">Repeat</keyword>